<dbReference type="SUPFAM" id="SSF55785">
    <property type="entry name" value="PYP-like sensor domain (PAS domain)"/>
    <property type="match status" value="1"/>
</dbReference>
<evidence type="ECO:0000256" key="12">
    <source>
        <dbReference type="ARBA" id="ARBA00023136"/>
    </source>
</evidence>
<feature type="domain" description="PAC" evidence="15">
    <location>
        <begin position="227"/>
        <end position="279"/>
    </location>
</feature>
<keyword evidence="8" id="KW-0418">Kinase</keyword>
<dbReference type="InterPro" id="IPR003594">
    <property type="entry name" value="HATPase_dom"/>
</dbReference>
<evidence type="ECO:0000256" key="10">
    <source>
        <dbReference type="ARBA" id="ARBA00022989"/>
    </source>
</evidence>
<keyword evidence="5" id="KW-0808">Transferase</keyword>
<dbReference type="InterPro" id="IPR004358">
    <property type="entry name" value="Sig_transdc_His_kin-like_C"/>
</dbReference>
<dbReference type="NCBIfam" id="TIGR00229">
    <property type="entry name" value="sensory_box"/>
    <property type="match status" value="1"/>
</dbReference>
<protein>
    <recommendedName>
        <fullName evidence="3">histidine kinase</fullName>
        <ecNumber evidence="3">2.7.13.3</ecNumber>
    </recommendedName>
</protein>
<dbReference type="CDD" id="cd00130">
    <property type="entry name" value="PAS"/>
    <property type="match status" value="1"/>
</dbReference>
<evidence type="ECO:0000259" key="15">
    <source>
        <dbReference type="PROSITE" id="PS50113"/>
    </source>
</evidence>
<dbReference type="InterPro" id="IPR003661">
    <property type="entry name" value="HisK_dim/P_dom"/>
</dbReference>
<dbReference type="PANTHER" id="PTHR42878">
    <property type="entry name" value="TWO-COMPONENT HISTIDINE KINASE"/>
    <property type="match status" value="1"/>
</dbReference>
<dbReference type="PANTHER" id="PTHR42878:SF7">
    <property type="entry name" value="SENSOR HISTIDINE KINASE GLRK"/>
    <property type="match status" value="1"/>
</dbReference>
<evidence type="ECO:0000256" key="9">
    <source>
        <dbReference type="ARBA" id="ARBA00022840"/>
    </source>
</evidence>
<dbReference type="PROSITE" id="PS50109">
    <property type="entry name" value="HIS_KIN"/>
    <property type="match status" value="1"/>
</dbReference>
<evidence type="ECO:0000313" key="16">
    <source>
        <dbReference type="EMBL" id="MEX6689806.1"/>
    </source>
</evidence>
<dbReference type="InterPro" id="IPR005467">
    <property type="entry name" value="His_kinase_dom"/>
</dbReference>
<dbReference type="Gene3D" id="3.30.450.40">
    <property type="match status" value="2"/>
</dbReference>
<dbReference type="InterPro" id="IPR000014">
    <property type="entry name" value="PAS"/>
</dbReference>
<dbReference type="PROSITE" id="PS50112">
    <property type="entry name" value="PAS"/>
    <property type="match status" value="1"/>
</dbReference>
<evidence type="ECO:0000256" key="7">
    <source>
        <dbReference type="ARBA" id="ARBA00022741"/>
    </source>
</evidence>
<evidence type="ECO:0000259" key="13">
    <source>
        <dbReference type="PROSITE" id="PS50109"/>
    </source>
</evidence>
<keyword evidence="9 16" id="KW-0067">ATP-binding</keyword>
<evidence type="ECO:0000259" key="14">
    <source>
        <dbReference type="PROSITE" id="PS50112"/>
    </source>
</evidence>
<keyword evidence="17" id="KW-1185">Reference proteome</keyword>
<dbReference type="PROSITE" id="PS50113">
    <property type="entry name" value="PAC"/>
    <property type="match status" value="1"/>
</dbReference>
<dbReference type="CDD" id="cd00075">
    <property type="entry name" value="HATPase"/>
    <property type="match status" value="1"/>
</dbReference>
<evidence type="ECO:0000256" key="2">
    <source>
        <dbReference type="ARBA" id="ARBA00004141"/>
    </source>
</evidence>
<dbReference type="Pfam" id="PF00512">
    <property type="entry name" value="HisKA"/>
    <property type="match status" value="1"/>
</dbReference>
<dbReference type="SUPFAM" id="SSF55874">
    <property type="entry name" value="ATPase domain of HSP90 chaperone/DNA topoisomerase II/histidine kinase"/>
    <property type="match status" value="1"/>
</dbReference>
<comment type="catalytic activity">
    <reaction evidence="1">
        <text>ATP + protein L-histidine = ADP + protein N-phospho-L-histidine.</text>
        <dbReference type="EC" id="2.7.13.3"/>
    </reaction>
</comment>
<dbReference type="Pfam" id="PF13185">
    <property type="entry name" value="GAF_2"/>
    <property type="match status" value="2"/>
</dbReference>
<comment type="subcellular location">
    <subcellularLocation>
        <location evidence="2">Membrane</location>
        <topology evidence="2">Multi-pass membrane protein</topology>
    </subcellularLocation>
</comment>
<dbReference type="SMART" id="SM00388">
    <property type="entry name" value="HisKA"/>
    <property type="match status" value="1"/>
</dbReference>
<organism evidence="16 17">
    <name type="scientific">Danxiaibacter flavus</name>
    <dbReference type="NCBI Taxonomy" id="3049108"/>
    <lineage>
        <taxon>Bacteria</taxon>
        <taxon>Pseudomonadati</taxon>
        <taxon>Bacteroidota</taxon>
        <taxon>Chitinophagia</taxon>
        <taxon>Chitinophagales</taxon>
        <taxon>Chitinophagaceae</taxon>
        <taxon>Danxiaibacter</taxon>
    </lineage>
</organism>
<dbReference type="Pfam" id="PF02518">
    <property type="entry name" value="HATPase_c"/>
    <property type="match status" value="1"/>
</dbReference>
<evidence type="ECO:0000256" key="11">
    <source>
        <dbReference type="ARBA" id="ARBA00023012"/>
    </source>
</evidence>
<dbReference type="SUPFAM" id="SSF47384">
    <property type="entry name" value="Homodimeric domain of signal transducing histidine kinase"/>
    <property type="match status" value="1"/>
</dbReference>
<dbReference type="InterPro" id="IPR029016">
    <property type="entry name" value="GAF-like_dom_sf"/>
</dbReference>
<evidence type="ECO:0000256" key="8">
    <source>
        <dbReference type="ARBA" id="ARBA00022777"/>
    </source>
</evidence>
<evidence type="ECO:0000256" key="6">
    <source>
        <dbReference type="ARBA" id="ARBA00022692"/>
    </source>
</evidence>
<dbReference type="PRINTS" id="PR00344">
    <property type="entry name" value="BCTRLSENSOR"/>
</dbReference>
<dbReference type="Gene3D" id="3.30.565.10">
    <property type="entry name" value="Histidine kinase-like ATPase, C-terminal domain"/>
    <property type="match status" value="1"/>
</dbReference>
<keyword evidence="10" id="KW-1133">Transmembrane helix</keyword>
<dbReference type="SUPFAM" id="SSF55781">
    <property type="entry name" value="GAF domain-like"/>
    <property type="match status" value="2"/>
</dbReference>
<evidence type="ECO:0000256" key="3">
    <source>
        <dbReference type="ARBA" id="ARBA00012438"/>
    </source>
</evidence>
<dbReference type="RefSeq" id="WP_369331214.1">
    <property type="nucleotide sequence ID" value="NZ_JAULBC010000007.1"/>
</dbReference>
<proteinExistence type="predicted"/>
<dbReference type="SMART" id="SM00387">
    <property type="entry name" value="HATPase_c"/>
    <property type="match status" value="1"/>
</dbReference>
<dbReference type="InterPro" id="IPR003018">
    <property type="entry name" value="GAF"/>
</dbReference>
<evidence type="ECO:0000256" key="4">
    <source>
        <dbReference type="ARBA" id="ARBA00022553"/>
    </source>
</evidence>
<dbReference type="CDD" id="cd00082">
    <property type="entry name" value="HisKA"/>
    <property type="match status" value="1"/>
</dbReference>
<dbReference type="SMART" id="SM00065">
    <property type="entry name" value="GAF"/>
    <property type="match status" value="2"/>
</dbReference>
<dbReference type="EMBL" id="JAULBC010000007">
    <property type="protein sequence ID" value="MEX6689806.1"/>
    <property type="molecule type" value="Genomic_DNA"/>
</dbReference>
<dbReference type="Gene3D" id="1.10.287.130">
    <property type="match status" value="1"/>
</dbReference>
<keyword evidence="11" id="KW-0902">Two-component regulatory system</keyword>
<comment type="caution">
    <text evidence="16">The sequence shown here is derived from an EMBL/GenBank/DDBJ whole genome shotgun (WGS) entry which is preliminary data.</text>
</comment>
<dbReference type="InterPro" id="IPR013656">
    <property type="entry name" value="PAS_4"/>
</dbReference>
<evidence type="ECO:0000313" key="17">
    <source>
        <dbReference type="Proteomes" id="UP001560573"/>
    </source>
</evidence>
<accession>A0ABV3ZL37</accession>
<keyword evidence="4" id="KW-0597">Phosphoprotein</keyword>
<dbReference type="InterPro" id="IPR035965">
    <property type="entry name" value="PAS-like_dom_sf"/>
</dbReference>
<keyword evidence="7" id="KW-0547">Nucleotide-binding</keyword>
<gene>
    <name evidence="16" type="ORF">QTN47_20030</name>
</gene>
<dbReference type="GO" id="GO:0005524">
    <property type="term" value="F:ATP binding"/>
    <property type="evidence" value="ECO:0007669"/>
    <property type="project" value="UniProtKB-KW"/>
</dbReference>
<dbReference type="EC" id="2.7.13.3" evidence="3"/>
<dbReference type="InterPro" id="IPR050351">
    <property type="entry name" value="BphY/WalK/GraS-like"/>
</dbReference>
<dbReference type="Proteomes" id="UP001560573">
    <property type="component" value="Unassembled WGS sequence"/>
</dbReference>
<dbReference type="Pfam" id="PF08448">
    <property type="entry name" value="PAS_4"/>
    <property type="match status" value="1"/>
</dbReference>
<dbReference type="InterPro" id="IPR000700">
    <property type="entry name" value="PAS-assoc_C"/>
</dbReference>
<feature type="domain" description="PAS" evidence="14">
    <location>
        <begin position="147"/>
        <end position="187"/>
    </location>
</feature>
<dbReference type="InterPro" id="IPR036097">
    <property type="entry name" value="HisK_dim/P_sf"/>
</dbReference>
<dbReference type="Gene3D" id="3.30.450.20">
    <property type="entry name" value="PAS domain"/>
    <property type="match status" value="1"/>
</dbReference>
<feature type="domain" description="Histidine kinase" evidence="13">
    <location>
        <begin position="476"/>
        <end position="692"/>
    </location>
</feature>
<evidence type="ECO:0000256" key="5">
    <source>
        <dbReference type="ARBA" id="ARBA00022679"/>
    </source>
</evidence>
<keyword evidence="12" id="KW-0472">Membrane</keyword>
<reference evidence="16 17" key="1">
    <citation type="submission" date="2023-07" db="EMBL/GenBank/DDBJ databases">
        <authorList>
            <person name="Lian W.-H."/>
        </authorList>
    </citation>
    <scope>NUCLEOTIDE SEQUENCE [LARGE SCALE GENOMIC DNA]</scope>
    <source>
        <strain evidence="16 17">SYSU DXS3180</strain>
    </source>
</reference>
<dbReference type="InterPro" id="IPR036890">
    <property type="entry name" value="HATPase_C_sf"/>
</dbReference>
<evidence type="ECO:0000256" key="1">
    <source>
        <dbReference type="ARBA" id="ARBA00000085"/>
    </source>
</evidence>
<sequence>MESAINIMHADTASIQTVDPKTNELLLLTHKGFHPQSAETWRRINIDSTTSCGLALAKGERIVFADVDDVEIEIGGADHEAYRLSGIIAMQSTPLVSRSGKPLGMISTHWKKKHQPSVRELNLFDVLARQAADIIEQKLAEEALRDSQGRMRQLLSLMPAAVYTCDAEGRITFFNRRAAELWGREPKLNDVQEKFSGSFRMWSQDGILLMHESCPMADAILEGRTVRDLELVVEQPSGLRLVVNVNIDPLFDANGKLIGAINVFTDITERKQAEKALHESEAWLNGQKEAFQAAMSGQSLATSLEALIHTVTAQTSGEARASFYLIPQGGQGLHLVAGMSEEYGHDINGFKVGPESLACGLAMHTGETVITPDVELDPVWEPWLPIARKHNYRASWSFPVRTAGGPVVGTFAMYFEEPRNPTARELELAGIVAHAAAIIISRDTELNERTEAENALRKNEVHLKQLLKQKDEFIGIASHELKTPITSMKTYAEIMMEAFEETGDRMSATLMKKLHKQIDRLTSLTKDLLDTGKISEGQLQLFVEEADLNALITERLEELKRISAIHKILFNAGELKPVVVDKERIGQVVTNLVSNAIKYSPDGGEIVVSTRTDENNNVTVSVQDYGIGISKSEQYRVFERFYRVNNVKNQNFSGMGLGLYISSQIINRHGGNINVQSEEGRGSTFSFSLPSK</sequence>
<name>A0ABV3ZL37_9BACT</name>
<keyword evidence="6" id="KW-0812">Transmembrane</keyword>